<keyword evidence="1" id="KW-1133">Transmembrane helix</keyword>
<keyword evidence="1" id="KW-0812">Transmembrane</keyword>
<keyword evidence="2" id="KW-0732">Signal</keyword>
<dbReference type="Proteomes" id="UP000179807">
    <property type="component" value="Unassembled WGS sequence"/>
</dbReference>
<keyword evidence="4" id="KW-1185">Reference proteome</keyword>
<comment type="caution">
    <text evidence="3">The sequence shown here is derived from an EMBL/GenBank/DDBJ whole genome shotgun (WGS) entry which is preliminary data.</text>
</comment>
<dbReference type="EMBL" id="MLAK01001431">
    <property type="protein sequence ID" value="OHS93114.1"/>
    <property type="molecule type" value="Genomic_DNA"/>
</dbReference>
<sequence>MPIYLKKKFTFWRMILFFIPIAYPLQKVCLGNKECPEGYVQNFDFKTVTQPDDFDIFITLDHEYSENNFDFGNCVNSKSLKIQAPSSNSIHLFHFKSNIEITNLSIFNSRVQFRGFNEYNDPNITVHNCTLLNCSFGASLINCTFLNVTYSYGAFQYFYNDFLFDSMYLLFDQYSFSPSSNQPVIEFLPLHQKSNVNIIDSGSKSIFIVFSYRYTDDDSNYYYYSISDESVSTYKIFIKYFDTIITSQEKMYLDIIPLNENIKQVISISKDIINENSYNFIVRATITPNSYLQLGDEYAEITPLGFYSLELNTDSPFKKINVAADGLELIFGRIYAWYYIDSITFEPNGKLTIENYDHIYFHVNHTYFAPGSSIVVNEYNSNDVDFYTETNYYYNPSNEIIDATGMVFRTNQYQFPIYILPVSLKIKLLTAYSESILIKIDYNIKNIKTIYLDDQDVYDYFHFRFTFVPQSEAIFGLNTYVDGTEINQIFNQKIDLVCGNFNKNPSYYFSSIDNMSHFTDFRDSETINKLFNLSYTGKCISMTMKSKVEEFFQHFCLYSNDKSRCPSYSIPVTPQSWTHEINSSYTTKIYVVDDIDVEADVKFSPLKSLYIVGIPNEGKFPEFRAKPIVTSNSISMTQLSIHSVIDITAKSISLKNLFGNGAFKADAIESVHTDNIDAIDIIYKVSDIQLLEPNVHFNITSKGLRINDGGKVSYELNDPFQSIIISTEQFQTTISIECVEETENLPPISLITGKDSYYLKIVYSGNIKYPFMSINASSIDIKSSEEFLPFILMDCEHLYIDGDNLVLPKLYDEISLKTFTHSTNSSLLVKRMSIASASTLTNRQDNDINKLGDTLYVEDFSIGVQVHRRNYHIYNVNVLKTFNNAVFCYFYGTLSPNVVFLQDQISLFYMRSQYYHYPQIILKHFLKDNESPSNFYIIDSTYDFDYESLSYIPSEYFYYNSRVIWNAEISPIYSNNIRHYILKTSIHYDDNFKVTFSLLIFLPGVCGIGLLFSIVYCCFCSNVNKREKEFDIMI</sequence>
<dbReference type="GeneID" id="94847989"/>
<accession>A0A1J4J123</accession>
<feature type="chain" id="PRO_5012362583" evidence="2">
    <location>
        <begin position="25"/>
        <end position="1034"/>
    </location>
</feature>
<name>A0A1J4J123_9EUKA</name>
<dbReference type="RefSeq" id="XP_068346251.1">
    <property type="nucleotide sequence ID" value="XM_068513285.1"/>
</dbReference>
<protein>
    <submittedName>
        <fullName evidence="3">Uncharacterized protein</fullName>
    </submittedName>
</protein>
<evidence type="ECO:0000313" key="3">
    <source>
        <dbReference type="EMBL" id="OHS93114.1"/>
    </source>
</evidence>
<dbReference type="AlphaFoldDB" id="A0A1J4J123"/>
<keyword evidence="1" id="KW-0472">Membrane</keyword>
<feature type="transmembrane region" description="Helical" evidence="1">
    <location>
        <begin position="996"/>
        <end position="1019"/>
    </location>
</feature>
<feature type="signal peptide" evidence="2">
    <location>
        <begin position="1"/>
        <end position="24"/>
    </location>
</feature>
<evidence type="ECO:0000313" key="4">
    <source>
        <dbReference type="Proteomes" id="UP000179807"/>
    </source>
</evidence>
<reference evidence="3" key="1">
    <citation type="submission" date="2016-10" db="EMBL/GenBank/DDBJ databases">
        <authorList>
            <person name="Benchimol M."/>
            <person name="Almeida L.G."/>
            <person name="Vasconcelos A.T."/>
            <person name="Perreira-Neves A."/>
            <person name="Rosa I.A."/>
            <person name="Tasca T."/>
            <person name="Bogo M.R."/>
            <person name="de Souza W."/>
        </authorList>
    </citation>
    <scope>NUCLEOTIDE SEQUENCE [LARGE SCALE GENOMIC DNA]</scope>
    <source>
        <strain evidence="3">K</strain>
    </source>
</reference>
<gene>
    <name evidence="3" type="ORF">TRFO_40563</name>
</gene>
<proteinExistence type="predicted"/>
<evidence type="ECO:0000256" key="2">
    <source>
        <dbReference type="SAM" id="SignalP"/>
    </source>
</evidence>
<dbReference type="VEuPathDB" id="TrichDB:TRFO_40563"/>
<evidence type="ECO:0000256" key="1">
    <source>
        <dbReference type="SAM" id="Phobius"/>
    </source>
</evidence>
<organism evidence="3 4">
    <name type="scientific">Tritrichomonas foetus</name>
    <dbReference type="NCBI Taxonomy" id="1144522"/>
    <lineage>
        <taxon>Eukaryota</taxon>
        <taxon>Metamonada</taxon>
        <taxon>Parabasalia</taxon>
        <taxon>Tritrichomonadida</taxon>
        <taxon>Tritrichomonadidae</taxon>
        <taxon>Tritrichomonas</taxon>
    </lineage>
</organism>